<evidence type="ECO:0008006" key="4">
    <source>
        <dbReference type="Google" id="ProtNLM"/>
    </source>
</evidence>
<feature type="region of interest" description="Disordered" evidence="1">
    <location>
        <begin position="1"/>
        <end position="40"/>
    </location>
</feature>
<name>A0ABY6ZI64_9BACL</name>
<sequence>MPKAENRKRPPNSIGRVTGNGKRQQADAMVNNPDHQKVQNKKQELLEKMRTLQKSRKAADGTPE</sequence>
<evidence type="ECO:0000313" key="2">
    <source>
        <dbReference type="EMBL" id="WAH42564.1"/>
    </source>
</evidence>
<dbReference type="RefSeq" id="WP_268006435.1">
    <property type="nucleotide sequence ID" value="NZ_BSUT01000001.1"/>
</dbReference>
<organism evidence="2 3">
    <name type="scientific">Alicyclobacillus fastidiosus</name>
    <dbReference type="NCBI Taxonomy" id="392011"/>
    <lineage>
        <taxon>Bacteria</taxon>
        <taxon>Bacillati</taxon>
        <taxon>Bacillota</taxon>
        <taxon>Bacilli</taxon>
        <taxon>Bacillales</taxon>
        <taxon>Alicyclobacillaceae</taxon>
        <taxon>Alicyclobacillus</taxon>
    </lineage>
</organism>
<dbReference type="EMBL" id="CP104067">
    <property type="protein sequence ID" value="WAH42564.1"/>
    <property type="molecule type" value="Genomic_DNA"/>
</dbReference>
<evidence type="ECO:0000256" key="1">
    <source>
        <dbReference type="SAM" id="MobiDB-lite"/>
    </source>
</evidence>
<proteinExistence type="predicted"/>
<keyword evidence="3" id="KW-1185">Reference proteome</keyword>
<gene>
    <name evidence="2" type="ORF">NZD89_03485</name>
</gene>
<evidence type="ECO:0000313" key="3">
    <source>
        <dbReference type="Proteomes" id="UP001164761"/>
    </source>
</evidence>
<accession>A0ABY6ZI64</accession>
<reference evidence="2" key="1">
    <citation type="submission" date="2022-08" db="EMBL/GenBank/DDBJ databases">
        <title>Alicyclobacillus fastidiosus DSM 17978, complete genome.</title>
        <authorList>
            <person name="Wang Q."/>
            <person name="Cai R."/>
            <person name="Wang Z."/>
        </authorList>
    </citation>
    <scope>NUCLEOTIDE SEQUENCE</scope>
    <source>
        <strain evidence="2">DSM 17978</strain>
    </source>
</reference>
<dbReference type="Proteomes" id="UP001164761">
    <property type="component" value="Chromosome"/>
</dbReference>
<protein>
    <recommendedName>
        <fullName evidence="4">Small EDRK-rich factor-like N-terminal domain-containing protein</fullName>
    </recommendedName>
</protein>